<sequence length="211" mass="23052">MILRLLGRSLASRPAIPRTLPPLFGRQLCSTSKTQRPDELNSAGKTAVLLEKPLWSVRALLEPKSATSDAAAADQELLDRVLRLSGLNAEQRPEERVALSRDLAALRHFVQHVQDAKVPADVKPLVRLCEWDWAPEAAFPDPSTEIATQASDNSVTAAEEEEEEQGRALLRHAARLESSVYYTVPAPAAMAQQQQQQDADASLLNDASASQ</sequence>
<reference evidence="3" key="1">
    <citation type="journal article" date="2018" name="Nat. Microbiol.">
        <title>Leveraging single-cell genomics to expand the fungal tree of life.</title>
        <authorList>
            <person name="Ahrendt S.R."/>
            <person name="Quandt C.A."/>
            <person name="Ciobanu D."/>
            <person name="Clum A."/>
            <person name="Salamov A."/>
            <person name="Andreopoulos B."/>
            <person name="Cheng J.F."/>
            <person name="Woyke T."/>
            <person name="Pelin A."/>
            <person name="Henrissat B."/>
            <person name="Reynolds N.K."/>
            <person name="Benny G.L."/>
            <person name="Smith M.E."/>
            <person name="James T.Y."/>
            <person name="Grigoriev I.V."/>
        </authorList>
    </citation>
    <scope>NUCLEOTIDE SEQUENCE [LARGE SCALE GENOMIC DNA]</scope>
    <source>
        <strain evidence="3">RSA 1356</strain>
    </source>
</reference>
<gene>
    <name evidence="2" type="ORF">THASP1DRAFT_30049</name>
</gene>
<keyword evidence="3" id="KW-1185">Reference proteome</keyword>
<name>A0A4P9XQG6_9FUNG</name>
<feature type="region of interest" description="Disordered" evidence="1">
    <location>
        <begin position="191"/>
        <end position="211"/>
    </location>
</feature>
<dbReference type="OrthoDB" id="10576117at2759"/>
<evidence type="ECO:0000256" key="1">
    <source>
        <dbReference type="SAM" id="MobiDB-lite"/>
    </source>
</evidence>
<dbReference type="AlphaFoldDB" id="A0A4P9XQG6"/>
<protein>
    <submittedName>
        <fullName evidence="2">Uncharacterized protein</fullName>
    </submittedName>
</protein>
<proteinExistence type="predicted"/>
<accession>A0A4P9XQG6</accession>
<evidence type="ECO:0000313" key="2">
    <source>
        <dbReference type="EMBL" id="RKP08152.1"/>
    </source>
</evidence>
<dbReference type="EMBL" id="KZ992632">
    <property type="protein sequence ID" value="RKP08152.1"/>
    <property type="molecule type" value="Genomic_DNA"/>
</dbReference>
<feature type="compositionally biased region" description="Polar residues" evidence="1">
    <location>
        <begin position="145"/>
        <end position="156"/>
    </location>
</feature>
<organism evidence="2 3">
    <name type="scientific">Thamnocephalis sphaerospora</name>
    <dbReference type="NCBI Taxonomy" id="78915"/>
    <lineage>
        <taxon>Eukaryota</taxon>
        <taxon>Fungi</taxon>
        <taxon>Fungi incertae sedis</taxon>
        <taxon>Zoopagomycota</taxon>
        <taxon>Zoopagomycotina</taxon>
        <taxon>Zoopagomycetes</taxon>
        <taxon>Zoopagales</taxon>
        <taxon>Sigmoideomycetaceae</taxon>
        <taxon>Thamnocephalis</taxon>
    </lineage>
</organism>
<feature type="region of interest" description="Disordered" evidence="1">
    <location>
        <begin position="144"/>
        <end position="165"/>
    </location>
</feature>
<dbReference type="Proteomes" id="UP000271241">
    <property type="component" value="Unassembled WGS sequence"/>
</dbReference>
<evidence type="ECO:0000313" key="3">
    <source>
        <dbReference type="Proteomes" id="UP000271241"/>
    </source>
</evidence>